<evidence type="ECO:0000313" key="3">
    <source>
        <dbReference type="EMBL" id="KEY75115.1"/>
    </source>
</evidence>
<dbReference type="Pfam" id="PF00069">
    <property type="entry name" value="Pkinase"/>
    <property type="match status" value="1"/>
</dbReference>
<feature type="non-terminal residue" evidence="3">
    <location>
        <position position="1"/>
    </location>
</feature>
<protein>
    <recommendedName>
        <fullName evidence="2">Protein kinase domain-containing protein</fullName>
    </recommendedName>
</protein>
<sequence>LCHAVAYLHNILYTHTNGKKEAFTGWHKDIKPRNILVKTHPGSTSGISFKLADFGLSHFMCSSPDDGDIVEFGNWGTRAYGDPESYRAERSEIKTKVDPQLADVWSLGCIYSEALVWSVYGYPELERYRRRRLLETSKLNDFTRGEYFHDGEKIMATVRAYHDRISSQHTYKAPSDISSLANSMLQPAWSRIDSKKASVLASGFTDSITALPSGTTRLVAIDDHQYHQIEHPEDIDVIIGYNSGKNLSNFLEAGDGSKGIADNRGSDDVAEDPNRRGTVSNAKGKTSSTVSQAERAAMDVVGALARGDSAGAREMHEWNQWGTPQFVSAYRLSIETLQAYLESLFGIDIMIELEQDRYCFGAPRELTKDELGFINRRLRRKPRGL</sequence>
<reference evidence="3 4" key="1">
    <citation type="journal article" date="2014" name="BMC Genomics">
        <title>Comparative genome sequencing reveals chemotype-specific gene clusters in the toxigenic black mold Stachybotrys.</title>
        <authorList>
            <person name="Semeiks J."/>
            <person name="Borek D."/>
            <person name="Otwinowski Z."/>
            <person name="Grishin N.V."/>
        </authorList>
    </citation>
    <scope>NUCLEOTIDE SEQUENCE [LARGE SCALE GENOMIC DNA]</scope>
    <source>
        <strain evidence="4">CBS 109288 / IBT 7711</strain>
    </source>
</reference>
<dbReference type="PROSITE" id="PS50011">
    <property type="entry name" value="PROTEIN_KINASE_DOM"/>
    <property type="match status" value="1"/>
</dbReference>
<organism evidence="3 4">
    <name type="scientific">Stachybotrys chartarum (strain CBS 109288 / IBT 7711)</name>
    <name type="common">Toxic black mold</name>
    <name type="synonym">Stilbospora chartarum</name>
    <dbReference type="NCBI Taxonomy" id="1280523"/>
    <lineage>
        <taxon>Eukaryota</taxon>
        <taxon>Fungi</taxon>
        <taxon>Dikarya</taxon>
        <taxon>Ascomycota</taxon>
        <taxon>Pezizomycotina</taxon>
        <taxon>Sordariomycetes</taxon>
        <taxon>Hypocreomycetidae</taxon>
        <taxon>Hypocreales</taxon>
        <taxon>Stachybotryaceae</taxon>
        <taxon>Stachybotrys</taxon>
    </lineage>
</organism>
<gene>
    <name evidence="3" type="ORF">S7711_01569</name>
</gene>
<name>A0A084BC36_STACB</name>
<dbReference type="AlphaFoldDB" id="A0A084BC36"/>
<dbReference type="PANTHER" id="PTHR24359:SF1">
    <property type="entry name" value="INHIBITOR OF NUCLEAR FACTOR KAPPA-B KINASE EPSILON SUBUNIT HOMOLOG 1-RELATED"/>
    <property type="match status" value="1"/>
</dbReference>
<evidence type="ECO:0000259" key="2">
    <source>
        <dbReference type="PROSITE" id="PS50011"/>
    </source>
</evidence>
<dbReference type="InterPro" id="IPR000719">
    <property type="entry name" value="Prot_kinase_dom"/>
</dbReference>
<feature type="compositionally biased region" description="Polar residues" evidence="1">
    <location>
        <begin position="277"/>
        <end position="291"/>
    </location>
</feature>
<evidence type="ECO:0000313" key="4">
    <source>
        <dbReference type="Proteomes" id="UP000028045"/>
    </source>
</evidence>
<dbReference type="PANTHER" id="PTHR24359">
    <property type="entry name" value="SERINE/THREONINE-PROTEIN KINASE SBK1"/>
    <property type="match status" value="1"/>
</dbReference>
<dbReference type="GO" id="GO:0005524">
    <property type="term" value="F:ATP binding"/>
    <property type="evidence" value="ECO:0007669"/>
    <property type="project" value="InterPro"/>
</dbReference>
<dbReference type="Gene3D" id="1.10.510.10">
    <property type="entry name" value="Transferase(Phosphotransferase) domain 1"/>
    <property type="match status" value="1"/>
</dbReference>
<evidence type="ECO:0000256" key="1">
    <source>
        <dbReference type="SAM" id="MobiDB-lite"/>
    </source>
</evidence>
<proteinExistence type="predicted"/>
<accession>A0A084BC36</accession>
<dbReference type="HOGENOM" id="CLU_718792_0_0_1"/>
<dbReference type="InterPro" id="IPR011009">
    <property type="entry name" value="Kinase-like_dom_sf"/>
</dbReference>
<dbReference type="GO" id="GO:0004674">
    <property type="term" value="F:protein serine/threonine kinase activity"/>
    <property type="evidence" value="ECO:0007669"/>
    <property type="project" value="TreeGrafter"/>
</dbReference>
<keyword evidence="4" id="KW-1185">Reference proteome</keyword>
<dbReference type="EMBL" id="KL647400">
    <property type="protein sequence ID" value="KEY75115.1"/>
    <property type="molecule type" value="Genomic_DNA"/>
</dbReference>
<feature type="region of interest" description="Disordered" evidence="1">
    <location>
        <begin position="258"/>
        <end position="291"/>
    </location>
</feature>
<feature type="compositionally biased region" description="Basic and acidic residues" evidence="1">
    <location>
        <begin position="264"/>
        <end position="275"/>
    </location>
</feature>
<dbReference type="SUPFAM" id="SSF56112">
    <property type="entry name" value="Protein kinase-like (PK-like)"/>
    <property type="match status" value="1"/>
</dbReference>
<dbReference type="OrthoDB" id="9992527at2759"/>
<dbReference type="Proteomes" id="UP000028045">
    <property type="component" value="Unassembled WGS sequence"/>
</dbReference>
<feature type="domain" description="Protein kinase" evidence="2">
    <location>
        <begin position="1"/>
        <end position="205"/>
    </location>
</feature>